<name>A0AAX2RX02_HISSO</name>
<organism evidence="1 2">
    <name type="scientific">Histophilus somni</name>
    <name type="common">Haemophilus somnus</name>
    <dbReference type="NCBI Taxonomy" id="731"/>
    <lineage>
        <taxon>Bacteria</taxon>
        <taxon>Pseudomonadati</taxon>
        <taxon>Pseudomonadota</taxon>
        <taxon>Gammaproteobacteria</taxon>
        <taxon>Pasteurellales</taxon>
        <taxon>Pasteurellaceae</taxon>
        <taxon>Histophilus</taxon>
    </lineage>
</organism>
<dbReference type="AlphaFoldDB" id="A0AAX2RX02"/>
<evidence type="ECO:0000313" key="2">
    <source>
        <dbReference type="Proteomes" id="UP000297565"/>
    </source>
</evidence>
<comment type="caution">
    <text evidence="1">The sequence shown here is derived from an EMBL/GenBank/DDBJ whole genome shotgun (WGS) entry which is preliminary data.</text>
</comment>
<reference evidence="1 2" key="1">
    <citation type="submission" date="2019-03" db="EMBL/GenBank/DDBJ databases">
        <title>Horizontal Gene Transfer Machinery in Histophilus somni.</title>
        <authorList>
            <person name="Mostafa Nazari M."/>
            <person name="Liljebjelke K."/>
        </authorList>
    </citation>
    <scope>NUCLEOTIDE SEQUENCE [LARGE SCALE GENOMIC DNA]</scope>
    <source>
        <strain evidence="1 2">UOC-EPH-KLM-04</strain>
    </source>
</reference>
<proteinExistence type="predicted"/>
<accession>A0AAX2RX02</accession>
<gene>
    <name evidence="1" type="ORF">E2R48_10300</name>
</gene>
<dbReference type="RefSeq" id="WP_132995753.1">
    <property type="nucleotide sequence ID" value="NZ_CP186878.1"/>
</dbReference>
<dbReference type="Proteomes" id="UP000297565">
    <property type="component" value="Unassembled WGS sequence"/>
</dbReference>
<dbReference type="EMBL" id="SNRV01000054">
    <property type="protein sequence ID" value="TEW26464.1"/>
    <property type="molecule type" value="Genomic_DNA"/>
</dbReference>
<sequence length="86" mass="9367">MGNQIRINIGIATVTSLSKDPSGNTLGSDYFSAIVSPIINKPFSLKDSTFGNILGGAFGEYGGDFDNRVKDYEKVKKYLNNKELSK</sequence>
<evidence type="ECO:0000313" key="1">
    <source>
        <dbReference type="EMBL" id="TEW26464.1"/>
    </source>
</evidence>
<protein>
    <submittedName>
        <fullName evidence="1">Uncharacterized protein</fullName>
    </submittedName>
</protein>